<keyword evidence="1" id="KW-1133">Transmembrane helix</keyword>
<evidence type="ECO:0008006" key="4">
    <source>
        <dbReference type="Google" id="ProtNLM"/>
    </source>
</evidence>
<dbReference type="Pfam" id="PF04246">
    <property type="entry name" value="RseC_MucC"/>
    <property type="match status" value="1"/>
</dbReference>
<organism evidence="2 3">
    <name type="scientific">Candidatus Schekmanbacteria bacterium RBG_13_48_7</name>
    <dbReference type="NCBI Taxonomy" id="1817878"/>
    <lineage>
        <taxon>Bacteria</taxon>
        <taxon>Candidatus Schekmaniibacteriota</taxon>
    </lineage>
</organism>
<dbReference type="InterPro" id="IPR007359">
    <property type="entry name" value="SigmaE_reg_RseC_MucC"/>
</dbReference>
<dbReference type="PIRSF" id="PIRSF004923">
    <property type="entry name" value="RseC"/>
    <property type="match status" value="1"/>
</dbReference>
<dbReference type="EMBL" id="MGDD01000147">
    <property type="protein sequence ID" value="OGL46081.1"/>
    <property type="molecule type" value="Genomic_DNA"/>
</dbReference>
<dbReference type="Proteomes" id="UP000179266">
    <property type="component" value="Unassembled WGS sequence"/>
</dbReference>
<dbReference type="PANTHER" id="PTHR35867:SF1">
    <property type="entry name" value="PROTEIN RSEC"/>
    <property type="match status" value="1"/>
</dbReference>
<comment type="caution">
    <text evidence="2">The sequence shown here is derived from an EMBL/GenBank/DDBJ whole genome shotgun (WGS) entry which is preliminary data.</text>
</comment>
<evidence type="ECO:0000313" key="2">
    <source>
        <dbReference type="EMBL" id="OGL46081.1"/>
    </source>
</evidence>
<reference evidence="2 3" key="1">
    <citation type="journal article" date="2016" name="Nat. Commun.">
        <title>Thousands of microbial genomes shed light on interconnected biogeochemical processes in an aquifer system.</title>
        <authorList>
            <person name="Anantharaman K."/>
            <person name="Brown C.T."/>
            <person name="Hug L.A."/>
            <person name="Sharon I."/>
            <person name="Castelle C.J."/>
            <person name="Probst A.J."/>
            <person name="Thomas B.C."/>
            <person name="Singh A."/>
            <person name="Wilkins M.J."/>
            <person name="Karaoz U."/>
            <person name="Brodie E.L."/>
            <person name="Williams K.H."/>
            <person name="Hubbard S.S."/>
            <person name="Banfield J.F."/>
        </authorList>
    </citation>
    <scope>NUCLEOTIDE SEQUENCE [LARGE SCALE GENOMIC DNA]</scope>
</reference>
<protein>
    <recommendedName>
        <fullName evidence="4">Fis family transcriptional regulator</fullName>
    </recommendedName>
</protein>
<feature type="transmembrane region" description="Helical" evidence="1">
    <location>
        <begin position="69"/>
        <end position="89"/>
    </location>
</feature>
<evidence type="ECO:0000313" key="3">
    <source>
        <dbReference type="Proteomes" id="UP000179266"/>
    </source>
</evidence>
<evidence type="ECO:0000256" key="1">
    <source>
        <dbReference type="SAM" id="Phobius"/>
    </source>
</evidence>
<sequence>MIEKGKVVNINPGFIQVKIERASHCAECNLCSVMGEGGMLLQLPFQDNIRENDEVEIEIPDVSLIKFSIILFIFPIISFAIGVIFSELFSIKILGVDFSEGYQLLVGLCFMICSFFILYFYNNRINKKENIKPRIIRVLQ</sequence>
<accession>A0A1F7RXA4</accession>
<dbReference type="InterPro" id="IPR026268">
    <property type="entry name" value="RseC"/>
</dbReference>
<name>A0A1F7RXA4_9BACT</name>
<keyword evidence="1" id="KW-0812">Transmembrane</keyword>
<feature type="transmembrane region" description="Helical" evidence="1">
    <location>
        <begin position="101"/>
        <end position="121"/>
    </location>
</feature>
<gene>
    <name evidence="2" type="ORF">A2161_17370</name>
</gene>
<dbReference type="AlphaFoldDB" id="A0A1F7RXA4"/>
<proteinExistence type="predicted"/>
<keyword evidence="1" id="KW-0472">Membrane</keyword>
<dbReference type="PANTHER" id="PTHR35867">
    <property type="entry name" value="PROTEIN RSEC"/>
    <property type="match status" value="1"/>
</dbReference>